<dbReference type="NCBIfam" id="TIGR01382">
    <property type="entry name" value="PfpI"/>
    <property type="match status" value="1"/>
</dbReference>
<organism evidence="3 4">
    <name type="scientific">Ktedonospora formicarum</name>
    <dbReference type="NCBI Taxonomy" id="2778364"/>
    <lineage>
        <taxon>Bacteria</taxon>
        <taxon>Bacillati</taxon>
        <taxon>Chloroflexota</taxon>
        <taxon>Ktedonobacteria</taxon>
        <taxon>Ktedonobacterales</taxon>
        <taxon>Ktedonobacteraceae</taxon>
        <taxon>Ktedonospora</taxon>
    </lineage>
</organism>
<evidence type="ECO:0000256" key="1">
    <source>
        <dbReference type="ARBA" id="ARBA00008542"/>
    </source>
</evidence>
<comment type="caution">
    <text evidence="3">The sequence shown here is derived from an EMBL/GenBank/DDBJ whole genome shotgun (WGS) entry which is preliminary data.</text>
</comment>
<gene>
    <name evidence="3" type="ORF">KSX_48130</name>
</gene>
<feature type="domain" description="DJ-1/PfpI" evidence="2">
    <location>
        <begin position="12"/>
        <end position="176"/>
    </location>
</feature>
<dbReference type="InterPro" id="IPR002818">
    <property type="entry name" value="DJ-1/PfpI"/>
</dbReference>
<dbReference type="Pfam" id="PF01965">
    <property type="entry name" value="DJ-1_PfpI"/>
    <property type="match status" value="1"/>
</dbReference>
<dbReference type="PANTHER" id="PTHR42733">
    <property type="entry name" value="DJ-1 PROTEIN"/>
    <property type="match status" value="1"/>
</dbReference>
<sequence>MESNMTQLNQPKRIAILVEDAFEDSELLIPYNALKQARADVKVLGSRGNVQYAGKQGKFSITSDASTAEVIPGFFDAILIPGGMAPDIMRTNMRTVHLVQDAMRQGKLIAAVCHGPQVLIEGNLLRGRYATGLRAIRKDMQNAGANYIDAPIAESGNLLTARRPGDLPILTTAILKRLDLQVQGLDLPDIHNFEAPWWKLAEFWGGSSKAQITEAITHTLQEEQRAAEVCGYHAPKVDDEAIRALYQRLTTDASNHVRLLTQRLSDLGEIKPELVGDGAQQAQQAWQTLHDPLDVLLGVLDKLQERIGNVYQRSITLTDPVTVAILDRMEVSLVKSEQQLVNCLQQILLGATVQSERTQGTHQRQVP</sequence>
<accession>A0A8J3I4S9</accession>
<dbReference type="AlphaFoldDB" id="A0A8J3I4S9"/>
<keyword evidence="4" id="KW-1185">Reference proteome</keyword>
<dbReference type="InterPro" id="IPR012347">
    <property type="entry name" value="Ferritin-like"/>
</dbReference>
<protein>
    <recommendedName>
        <fullName evidence="2">DJ-1/PfpI domain-containing protein</fullName>
    </recommendedName>
</protein>
<dbReference type="InterPro" id="IPR009078">
    <property type="entry name" value="Ferritin-like_SF"/>
</dbReference>
<dbReference type="SUPFAM" id="SSF52317">
    <property type="entry name" value="Class I glutamine amidotransferase-like"/>
    <property type="match status" value="1"/>
</dbReference>
<dbReference type="CDD" id="cd03134">
    <property type="entry name" value="GATase1_PfpI_like"/>
    <property type="match status" value="1"/>
</dbReference>
<dbReference type="InterPro" id="IPR029062">
    <property type="entry name" value="Class_I_gatase-like"/>
</dbReference>
<dbReference type="Gene3D" id="1.20.1260.10">
    <property type="match status" value="1"/>
</dbReference>
<name>A0A8J3I4S9_9CHLR</name>
<evidence type="ECO:0000259" key="2">
    <source>
        <dbReference type="Pfam" id="PF01965"/>
    </source>
</evidence>
<dbReference type="EMBL" id="BNJF01000002">
    <property type="protein sequence ID" value="GHO46650.1"/>
    <property type="molecule type" value="Genomic_DNA"/>
</dbReference>
<dbReference type="SUPFAM" id="SSF47240">
    <property type="entry name" value="Ferritin-like"/>
    <property type="match status" value="1"/>
</dbReference>
<dbReference type="PROSITE" id="PS51276">
    <property type="entry name" value="PEPTIDASE_C56_PFPI"/>
    <property type="match status" value="1"/>
</dbReference>
<dbReference type="InterPro" id="IPR006286">
    <property type="entry name" value="C56_PfpI-like"/>
</dbReference>
<dbReference type="CDD" id="cd00657">
    <property type="entry name" value="Ferritin_like"/>
    <property type="match status" value="1"/>
</dbReference>
<dbReference type="Gene3D" id="3.40.50.880">
    <property type="match status" value="1"/>
</dbReference>
<reference evidence="3" key="1">
    <citation type="submission" date="2020-10" db="EMBL/GenBank/DDBJ databases">
        <title>Taxonomic study of unclassified bacteria belonging to the class Ktedonobacteria.</title>
        <authorList>
            <person name="Yabe S."/>
            <person name="Wang C.M."/>
            <person name="Zheng Y."/>
            <person name="Sakai Y."/>
            <person name="Cavaletti L."/>
            <person name="Monciardini P."/>
            <person name="Donadio S."/>
        </authorList>
    </citation>
    <scope>NUCLEOTIDE SEQUENCE</scope>
    <source>
        <strain evidence="3">SOSP1-1</strain>
    </source>
</reference>
<comment type="similarity">
    <text evidence="1">Belongs to the peptidase C56 family.</text>
</comment>
<proteinExistence type="inferred from homology"/>
<dbReference type="PANTHER" id="PTHR42733:SF2">
    <property type="entry name" value="DJ-1_THIJ_PFPI FAMILY PROTEIN"/>
    <property type="match status" value="1"/>
</dbReference>
<evidence type="ECO:0000313" key="3">
    <source>
        <dbReference type="EMBL" id="GHO46650.1"/>
    </source>
</evidence>
<dbReference type="Proteomes" id="UP000612362">
    <property type="component" value="Unassembled WGS sequence"/>
</dbReference>
<evidence type="ECO:0000313" key="4">
    <source>
        <dbReference type="Proteomes" id="UP000612362"/>
    </source>
</evidence>